<gene>
    <name evidence="1" type="ORF">M0R45_017263</name>
</gene>
<reference evidence="1 2" key="1">
    <citation type="journal article" date="2023" name="G3 (Bethesda)">
        <title>A chromosome-length genome assembly and annotation of blackberry (Rubus argutus, cv. 'Hillquist').</title>
        <authorList>
            <person name="Bruna T."/>
            <person name="Aryal R."/>
            <person name="Dudchenko O."/>
            <person name="Sargent D.J."/>
            <person name="Mead D."/>
            <person name="Buti M."/>
            <person name="Cavallini A."/>
            <person name="Hytonen T."/>
            <person name="Andres J."/>
            <person name="Pham M."/>
            <person name="Weisz D."/>
            <person name="Mascagni F."/>
            <person name="Usai G."/>
            <person name="Natali L."/>
            <person name="Bassil N."/>
            <person name="Fernandez G.E."/>
            <person name="Lomsadze A."/>
            <person name="Armour M."/>
            <person name="Olukolu B."/>
            <person name="Poorten T."/>
            <person name="Britton C."/>
            <person name="Davik J."/>
            <person name="Ashrafi H."/>
            <person name="Aiden E.L."/>
            <person name="Borodovsky M."/>
            <person name="Worthington M."/>
        </authorList>
    </citation>
    <scope>NUCLEOTIDE SEQUENCE [LARGE SCALE GENOMIC DNA]</scope>
    <source>
        <strain evidence="1">PI 553951</strain>
    </source>
</reference>
<evidence type="ECO:0000313" key="1">
    <source>
        <dbReference type="EMBL" id="KAK9940611.1"/>
    </source>
</evidence>
<keyword evidence="2" id="KW-1185">Reference proteome</keyword>
<evidence type="ECO:0000313" key="2">
    <source>
        <dbReference type="Proteomes" id="UP001457282"/>
    </source>
</evidence>
<name>A0AAW1XVW6_RUBAR</name>
<dbReference type="AlphaFoldDB" id="A0AAW1XVW6"/>
<protein>
    <submittedName>
        <fullName evidence="1">Uncharacterized protein</fullName>
    </submittedName>
</protein>
<proteinExistence type="predicted"/>
<accession>A0AAW1XVW6</accession>
<organism evidence="1 2">
    <name type="scientific">Rubus argutus</name>
    <name type="common">Southern blackberry</name>
    <dbReference type="NCBI Taxonomy" id="59490"/>
    <lineage>
        <taxon>Eukaryota</taxon>
        <taxon>Viridiplantae</taxon>
        <taxon>Streptophyta</taxon>
        <taxon>Embryophyta</taxon>
        <taxon>Tracheophyta</taxon>
        <taxon>Spermatophyta</taxon>
        <taxon>Magnoliopsida</taxon>
        <taxon>eudicotyledons</taxon>
        <taxon>Gunneridae</taxon>
        <taxon>Pentapetalae</taxon>
        <taxon>rosids</taxon>
        <taxon>fabids</taxon>
        <taxon>Rosales</taxon>
        <taxon>Rosaceae</taxon>
        <taxon>Rosoideae</taxon>
        <taxon>Rosoideae incertae sedis</taxon>
        <taxon>Rubus</taxon>
    </lineage>
</organism>
<sequence>MRVIDLLTDTGQPIANVGDLYSNVDKILNDEKSLKDVNSNPLRTAQRARRGVCFSGISMPAASYITGQTICIDGGMTINGFFFQ</sequence>
<dbReference type="InterPro" id="IPR036291">
    <property type="entry name" value="NAD(P)-bd_dom_sf"/>
</dbReference>
<dbReference type="Proteomes" id="UP001457282">
    <property type="component" value="Unassembled WGS sequence"/>
</dbReference>
<dbReference type="SUPFAM" id="SSF51735">
    <property type="entry name" value="NAD(P)-binding Rossmann-fold domains"/>
    <property type="match status" value="1"/>
</dbReference>
<comment type="caution">
    <text evidence="1">The sequence shown here is derived from an EMBL/GenBank/DDBJ whole genome shotgun (WGS) entry which is preliminary data.</text>
</comment>
<dbReference type="EMBL" id="JBEDUW010000003">
    <property type="protein sequence ID" value="KAK9940611.1"/>
    <property type="molecule type" value="Genomic_DNA"/>
</dbReference>